<dbReference type="EMBL" id="GBRH01263869">
    <property type="protein sequence ID" value="JAD34026.1"/>
    <property type="molecule type" value="Transcribed_RNA"/>
</dbReference>
<accession>A0A0A8Z5E4</accession>
<sequence length="33" mass="3760">MHNSTINVHLMMISCRTPQQIIIYISQLSGGWS</sequence>
<proteinExistence type="predicted"/>
<protein>
    <submittedName>
        <fullName evidence="1">Uncharacterized protein</fullName>
    </submittedName>
</protein>
<dbReference type="AlphaFoldDB" id="A0A0A8Z5E4"/>
<name>A0A0A8Z5E4_ARUDO</name>
<reference evidence="1" key="1">
    <citation type="submission" date="2014-09" db="EMBL/GenBank/DDBJ databases">
        <authorList>
            <person name="Magalhaes I.L.F."/>
            <person name="Oliveira U."/>
            <person name="Santos F.R."/>
            <person name="Vidigal T.H.D.A."/>
            <person name="Brescovit A.D."/>
            <person name="Santos A.J."/>
        </authorList>
    </citation>
    <scope>NUCLEOTIDE SEQUENCE</scope>
    <source>
        <tissue evidence="1">Shoot tissue taken approximately 20 cm above the soil surface</tissue>
    </source>
</reference>
<organism evidence="1">
    <name type="scientific">Arundo donax</name>
    <name type="common">Giant reed</name>
    <name type="synonym">Donax arundinaceus</name>
    <dbReference type="NCBI Taxonomy" id="35708"/>
    <lineage>
        <taxon>Eukaryota</taxon>
        <taxon>Viridiplantae</taxon>
        <taxon>Streptophyta</taxon>
        <taxon>Embryophyta</taxon>
        <taxon>Tracheophyta</taxon>
        <taxon>Spermatophyta</taxon>
        <taxon>Magnoliopsida</taxon>
        <taxon>Liliopsida</taxon>
        <taxon>Poales</taxon>
        <taxon>Poaceae</taxon>
        <taxon>PACMAD clade</taxon>
        <taxon>Arundinoideae</taxon>
        <taxon>Arundineae</taxon>
        <taxon>Arundo</taxon>
    </lineage>
</organism>
<reference evidence="1" key="2">
    <citation type="journal article" date="2015" name="Data Brief">
        <title>Shoot transcriptome of the giant reed, Arundo donax.</title>
        <authorList>
            <person name="Barrero R.A."/>
            <person name="Guerrero F.D."/>
            <person name="Moolhuijzen P."/>
            <person name="Goolsby J.A."/>
            <person name="Tidwell J."/>
            <person name="Bellgard S.E."/>
            <person name="Bellgard M.I."/>
        </authorList>
    </citation>
    <scope>NUCLEOTIDE SEQUENCE</scope>
    <source>
        <tissue evidence="1">Shoot tissue taken approximately 20 cm above the soil surface</tissue>
    </source>
</reference>
<evidence type="ECO:0000313" key="1">
    <source>
        <dbReference type="EMBL" id="JAD34026.1"/>
    </source>
</evidence>